<evidence type="ECO:0000256" key="1">
    <source>
        <dbReference type="ARBA" id="ARBA00022723"/>
    </source>
</evidence>
<dbReference type="InterPro" id="IPR045168">
    <property type="entry name" value="YTH_prot"/>
</dbReference>
<dbReference type="SUPFAM" id="SSF54529">
    <property type="entry name" value="Mitochondrial glycoprotein MAM33-like"/>
    <property type="match status" value="1"/>
</dbReference>
<dbReference type="Gene3D" id="3.10.590.10">
    <property type="entry name" value="ph1033 like domains"/>
    <property type="match status" value="1"/>
</dbReference>
<protein>
    <submittedName>
        <fullName evidence="9">Uncharacterized protein</fullName>
    </submittedName>
</protein>
<evidence type="ECO:0000259" key="8">
    <source>
        <dbReference type="PROSITE" id="PS50882"/>
    </source>
</evidence>
<evidence type="ECO:0000313" key="9">
    <source>
        <dbReference type="EMBL" id="KAK4800491.1"/>
    </source>
</evidence>
<feature type="compositionally biased region" description="Acidic residues" evidence="6">
    <location>
        <begin position="647"/>
        <end position="668"/>
    </location>
</feature>
<dbReference type="Gene3D" id="3.10.280.10">
    <property type="entry name" value="Mitochondrial glycoprotein"/>
    <property type="match status" value="1"/>
</dbReference>
<dbReference type="GO" id="GO:0003729">
    <property type="term" value="F:mRNA binding"/>
    <property type="evidence" value="ECO:0007669"/>
    <property type="project" value="TreeGrafter"/>
</dbReference>
<dbReference type="PROSITE" id="PS50882">
    <property type="entry name" value="YTH"/>
    <property type="match status" value="1"/>
</dbReference>
<name>A0AAN7RJL5_TRANT</name>
<feature type="compositionally biased region" description="Gly residues" evidence="6">
    <location>
        <begin position="669"/>
        <end position="682"/>
    </location>
</feature>
<dbReference type="AlphaFoldDB" id="A0AAN7RJL5"/>
<dbReference type="EMBL" id="JAXQNO010000003">
    <property type="protein sequence ID" value="KAK4800491.1"/>
    <property type="molecule type" value="Genomic_DNA"/>
</dbReference>
<feature type="domain" description="C3H1-type" evidence="7">
    <location>
        <begin position="283"/>
        <end position="310"/>
    </location>
</feature>
<dbReference type="FunFam" id="4.10.1000.10:FF:000017">
    <property type="entry name" value="Cleavage and polyadenylation specificity factor 30 kDa subunit"/>
    <property type="match status" value="1"/>
</dbReference>
<dbReference type="GO" id="GO:0005654">
    <property type="term" value="C:nucleoplasm"/>
    <property type="evidence" value="ECO:0007669"/>
    <property type="project" value="TreeGrafter"/>
</dbReference>
<dbReference type="InterPro" id="IPR036561">
    <property type="entry name" value="MAM33_sf"/>
</dbReference>
<dbReference type="InterPro" id="IPR007275">
    <property type="entry name" value="YTH_domain"/>
</dbReference>
<keyword evidence="1 5" id="KW-0479">Metal-binding</keyword>
<evidence type="ECO:0000256" key="4">
    <source>
        <dbReference type="ARBA" id="ARBA00022833"/>
    </source>
</evidence>
<feature type="zinc finger region" description="C3H1-type" evidence="5">
    <location>
        <begin position="337"/>
        <end position="364"/>
    </location>
</feature>
<accession>A0AAN7RJL5</accession>
<keyword evidence="3 5" id="KW-0863">Zinc-finger</keyword>
<dbReference type="GO" id="GO:1990247">
    <property type="term" value="F:N6-methyladenosine-containing RNA reader activity"/>
    <property type="evidence" value="ECO:0007669"/>
    <property type="project" value="TreeGrafter"/>
</dbReference>
<dbReference type="Pfam" id="PF02330">
    <property type="entry name" value="MAM33"/>
    <property type="match status" value="1"/>
</dbReference>
<feature type="compositionally biased region" description="Low complexity" evidence="6">
    <location>
        <begin position="239"/>
        <end position="257"/>
    </location>
</feature>
<dbReference type="GO" id="GO:0048024">
    <property type="term" value="P:regulation of mRNA splicing, via spliceosome"/>
    <property type="evidence" value="ECO:0007669"/>
    <property type="project" value="TreeGrafter"/>
</dbReference>
<evidence type="ECO:0000259" key="7">
    <source>
        <dbReference type="PROSITE" id="PS50103"/>
    </source>
</evidence>
<dbReference type="SUPFAM" id="SSF90229">
    <property type="entry name" value="CCCH zinc finger"/>
    <property type="match status" value="1"/>
</dbReference>
<dbReference type="GO" id="GO:0008270">
    <property type="term" value="F:zinc ion binding"/>
    <property type="evidence" value="ECO:0007669"/>
    <property type="project" value="UniProtKB-KW"/>
</dbReference>
<organism evidence="9 10">
    <name type="scientific">Trapa natans</name>
    <name type="common">Water chestnut</name>
    <dbReference type="NCBI Taxonomy" id="22666"/>
    <lineage>
        <taxon>Eukaryota</taxon>
        <taxon>Viridiplantae</taxon>
        <taxon>Streptophyta</taxon>
        <taxon>Embryophyta</taxon>
        <taxon>Tracheophyta</taxon>
        <taxon>Spermatophyta</taxon>
        <taxon>Magnoliopsida</taxon>
        <taxon>eudicotyledons</taxon>
        <taxon>Gunneridae</taxon>
        <taxon>Pentapetalae</taxon>
        <taxon>rosids</taxon>
        <taxon>malvids</taxon>
        <taxon>Myrtales</taxon>
        <taxon>Lythraceae</taxon>
        <taxon>Trapa</taxon>
    </lineage>
</organism>
<dbReference type="InterPro" id="IPR036855">
    <property type="entry name" value="Znf_CCCH_sf"/>
</dbReference>
<feature type="region of interest" description="Disordered" evidence="6">
    <location>
        <begin position="398"/>
        <end position="464"/>
    </location>
</feature>
<dbReference type="Pfam" id="PF04146">
    <property type="entry name" value="YTH"/>
    <property type="match status" value="1"/>
</dbReference>
<feature type="compositionally biased region" description="Polar residues" evidence="6">
    <location>
        <begin position="403"/>
        <end position="414"/>
    </location>
</feature>
<proteinExistence type="predicted"/>
<dbReference type="InterPro" id="IPR003428">
    <property type="entry name" value="MAM33"/>
</dbReference>
<keyword evidence="4 5" id="KW-0862">Zinc</keyword>
<feature type="region of interest" description="Disordered" evidence="6">
    <location>
        <begin position="227"/>
        <end position="279"/>
    </location>
</feature>
<dbReference type="GO" id="GO:0000398">
    <property type="term" value="P:mRNA splicing, via spliceosome"/>
    <property type="evidence" value="ECO:0007669"/>
    <property type="project" value="TreeGrafter"/>
</dbReference>
<evidence type="ECO:0000256" key="2">
    <source>
        <dbReference type="ARBA" id="ARBA00022737"/>
    </source>
</evidence>
<dbReference type="PANTHER" id="PTHR12357:SF119">
    <property type="entry name" value="30-KDA CLEAVAGE AND POLYADENYLATION SPECIFICITY FACTOR 30"/>
    <property type="match status" value="1"/>
</dbReference>
<gene>
    <name evidence="9" type="ORF">SAY86_020978</name>
</gene>
<comment type="caution">
    <text evidence="9">The sequence shown here is derived from an EMBL/GenBank/DDBJ whole genome shotgun (WGS) entry which is preliminary data.</text>
</comment>
<dbReference type="PROSITE" id="PS50103">
    <property type="entry name" value="ZF_C3H1"/>
    <property type="match status" value="2"/>
</dbReference>
<feature type="domain" description="C3H1-type" evidence="7">
    <location>
        <begin position="337"/>
        <end position="364"/>
    </location>
</feature>
<keyword evidence="10" id="KW-1185">Reference proteome</keyword>
<feature type="region of interest" description="Disordered" evidence="6">
    <location>
        <begin position="628"/>
        <end position="682"/>
    </location>
</feature>
<feature type="compositionally biased region" description="Basic residues" evidence="6">
    <location>
        <begin position="862"/>
        <end position="872"/>
    </location>
</feature>
<evidence type="ECO:0000256" key="5">
    <source>
        <dbReference type="PROSITE-ProRule" id="PRU00723"/>
    </source>
</evidence>
<sequence length="886" mass="98029">MARLARSLRNLLLPSSSPRMLLVRTQPVRYSLSSRLAHVFVRRSDHVPAVTAPSYISEMRKSTFESNVLRCIRYEIEYELENRPPSQPVNKFDSFTVDDRPGEQWISLKKKHRDNEDITIEATMFDGAVPQSKTALIEGEDVMQLHITVFVNISKKESGEVLVFVCSAYPDTIEIQRLYTHSSKKIPPQVYPGPEFKELDDELQNSLYLYLEERGFMDEDGGLSFDFEGGLDTGPPNPAAASAPASNNPNPFAVPSAIGGGAGGSTASAPGADHGANPMGRRSFRQTVCRHWLRSLCMKGDNCGFLHQYDKARMPICRFFRMYGECREQDCVYKHTTEDMKECNMYKLGFCPNGPDCRYRHVKMAGPPPSVEEVLQKMLNSHHGNSNRFFQQRKNGALEQTEKSQLLQGPNPVNQGGIKPSPAESANVQQQQQIQQAQQPQQPINLTQSQNQPTGLPSQAGKGPFPLPQGVSRYFIVKSCNRENLEVSVQQGVWATQRSNEAKLNEAFDSTENVILIFSVNRTRHFQGCAKMMSRIGGTVSGGNWKYAHGTAHYGRNFSVKWLKLCELSFQKTRHLRNPYNENLPVKISRDCQELEPSIGEQLASLLYLEPDSELMAVSLAAESKREEEKAKGFNTDNGAENPDIVPFEDNEEEDEEEEEESEEEEEGYGSGFGAAQGRGMGRGMMWPPMPLPRGARPMPGMRGFSPMMMGSDGFSYGPDGFGMPDLYGIGPARPPFPPYGPRFSGDFSGPGAGMMFPGRPGQPGSVFPPGPSGFGMMMGRGPPFMGGGPRAGGRPAILPQPPLPPQSSGGRMIKKPNAANERYGGGSEQGKAANDHEDQLGGNSSYRNEYESDSEDEAPRRSRHGEARKKRRESEPDGVNMSSDH</sequence>
<feature type="domain" description="YTH" evidence="8">
    <location>
        <begin position="472"/>
        <end position="607"/>
    </location>
</feature>
<dbReference type="Proteomes" id="UP001346149">
    <property type="component" value="Unassembled WGS sequence"/>
</dbReference>
<keyword evidence="2" id="KW-0677">Repeat</keyword>
<evidence type="ECO:0000256" key="6">
    <source>
        <dbReference type="SAM" id="MobiDB-lite"/>
    </source>
</evidence>
<dbReference type="GO" id="GO:0005759">
    <property type="term" value="C:mitochondrial matrix"/>
    <property type="evidence" value="ECO:0007669"/>
    <property type="project" value="InterPro"/>
</dbReference>
<dbReference type="CDD" id="cd21134">
    <property type="entry name" value="YTH"/>
    <property type="match status" value="1"/>
</dbReference>
<dbReference type="PANTHER" id="PTHR12357">
    <property type="entry name" value="YTH YT521-B HOMOLOGY DOMAIN-CONTAINING"/>
    <property type="match status" value="1"/>
</dbReference>
<feature type="region of interest" description="Disordered" evidence="6">
    <location>
        <begin position="784"/>
        <end position="886"/>
    </location>
</feature>
<feature type="compositionally biased region" description="Low complexity" evidence="6">
    <location>
        <begin position="429"/>
        <end position="444"/>
    </location>
</feature>
<dbReference type="InterPro" id="IPR000571">
    <property type="entry name" value="Znf_CCCH"/>
</dbReference>
<reference evidence="9 10" key="1">
    <citation type="journal article" date="2023" name="Hortic Res">
        <title>Pangenome of water caltrop reveals structural variations and asymmetric subgenome divergence after allopolyploidization.</title>
        <authorList>
            <person name="Zhang X."/>
            <person name="Chen Y."/>
            <person name="Wang L."/>
            <person name="Yuan Y."/>
            <person name="Fang M."/>
            <person name="Shi L."/>
            <person name="Lu R."/>
            <person name="Comes H.P."/>
            <person name="Ma Y."/>
            <person name="Chen Y."/>
            <person name="Huang G."/>
            <person name="Zhou Y."/>
            <person name="Zheng Z."/>
            <person name="Qiu Y."/>
        </authorList>
    </citation>
    <scope>NUCLEOTIDE SEQUENCE [LARGE SCALE GENOMIC DNA]</scope>
    <source>
        <strain evidence="9">F231</strain>
    </source>
</reference>
<evidence type="ECO:0000256" key="3">
    <source>
        <dbReference type="ARBA" id="ARBA00022771"/>
    </source>
</evidence>
<dbReference type="Gene3D" id="4.10.1000.10">
    <property type="entry name" value="Zinc finger, CCCH-type"/>
    <property type="match status" value="1"/>
</dbReference>
<feature type="zinc finger region" description="C3H1-type" evidence="5">
    <location>
        <begin position="283"/>
        <end position="310"/>
    </location>
</feature>
<dbReference type="SMART" id="SM00356">
    <property type="entry name" value="ZnF_C3H1"/>
    <property type="match status" value="3"/>
</dbReference>
<feature type="compositionally biased region" description="Polar residues" evidence="6">
    <location>
        <begin position="445"/>
        <end position="457"/>
    </location>
</feature>
<evidence type="ECO:0000313" key="10">
    <source>
        <dbReference type="Proteomes" id="UP001346149"/>
    </source>
</evidence>